<evidence type="ECO:0000256" key="6">
    <source>
        <dbReference type="SAM" id="SignalP"/>
    </source>
</evidence>
<dbReference type="InterPro" id="IPR001563">
    <property type="entry name" value="Peptidase_S10"/>
</dbReference>
<evidence type="ECO:0000256" key="2">
    <source>
        <dbReference type="ARBA" id="ARBA00022670"/>
    </source>
</evidence>
<evidence type="ECO:0000256" key="1">
    <source>
        <dbReference type="ARBA" id="ARBA00022645"/>
    </source>
</evidence>
<dbReference type="Pfam" id="PF00450">
    <property type="entry name" value="Peptidase_S10"/>
    <property type="match status" value="1"/>
</dbReference>
<comment type="caution">
    <text evidence="7">The sequence shown here is derived from an EMBL/GenBank/DDBJ whole genome shotgun (WGS) entry which is preliminary data.</text>
</comment>
<dbReference type="STRING" id="584787.GCA_001247655_02351"/>
<keyword evidence="1 7" id="KW-0121">Carboxypeptidase</keyword>
<proteinExistence type="predicted"/>
<dbReference type="GO" id="GO:0004185">
    <property type="term" value="F:serine-type carboxypeptidase activity"/>
    <property type="evidence" value="ECO:0007669"/>
    <property type="project" value="InterPro"/>
</dbReference>
<name>A0A3N1PT64_9GAMM</name>
<accession>A0A3N1PT64</accession>
<keyword evidence="5" id="KW-0325">Glycoprotein</keyword>
<sequence length="494" mass="55258">MRTLLLSLALVAAPLWAADKADAPVPDVKEQHVVTEHSVRIQGDKVQYKATTGTLVLKDDKGNPTASFFYIAYTKDGVDDARKRPVTFAYNGGPGSSSVWLHMGALGPRIVKFPDVTQPANAPFDVVDNKDSILDTTDLVFIDPVGTGYSKAEGKKEGKDFWGVDSDKKAMAEFIRLWLTKAERWNSPKFLAGESYGTTRSAAVVDELESHGVYMNGVVLMSSVLDFSTISFNPGNDLPYITYLPTYAATAWYHDALPNKPKDLEAFLKEVRAFAGGEYAAALFKGSDIGAEEKARIIDKLHQYTGLSKAYLDQTNLRIDIMRFTKELLRDKRRTVGRLDSRFEGIDHDAAGETFEHDPSYTAIMGPYTAAFNDYVRRELKFKDDSEYQILSYKVNMGWDWGKGGWKGYTNVAEDLRHAMSTNTHLKVMVANGYYDMATPFFATEYTFSHMGLEPSIEKNVSFSYYPAGHMMYVQPASREKLADNIRAFIKSAY</sequence>
<keyword evidence="8" id="KW-1185">Reference proteome</keyword>
<dbReference type="EMBL" id="RJUL01000002">
    <property type="protein sequence ID" value="ROQ29977.1"/>
    <property type="molecule type" value="Genomic_DNA"/>
</dbReference>
<feature type="signal peptide" evidence="6">
    <location>
        <begin position="1"/>
        <end position="17"/>
    </location>
</feature>
<dbReference type="PANTHER" id="PTHR11802:SF3">
    <property type="entry name" value="RETINOID-INDUCIBLE SERINE CARBOXYPEPTIDASE"/>
    <property type="match status" value="1"/>
</dbReference>
<feature type="chain" id="PRO_5018292155" evidence="6">
    <location>
        <begin position="18"/>
        <end position="494"/>
    </location>
</feature>
<evidence type="ECO:0000256" key="4">
    <source>
        <dbReference type="ARBA" id="ARBA00022801"/>
    </source>
</evidence>
<dbReference type="RefSeq" id="WP_244946537.1">
    <property type="nucleotide sequence ID" value="NZ_JBLXAC010000005.1"/>
</dbReference>
<evidence type="ECO:0000256" key="3">
    <source>
        <dbReference type="ARBA" id="ARBA00022729"/>
    </source>
</evidence>
<dbReference type="PANTHER" id="PTHR11802">
    <property type="entry name" value="SERINE PROTEASE FAMILY S10 SERINE CARBOXYPEPTIDASE"/>
    <property type="match status" value="1"/>
</dbReference>
<dbReference type="Proteomes" id="UP000268033">
    <property type="component" value="Unassembled WGS sequence"/>
</dbReference>
<dbReference type="InterPro" id="IPR029058">
    <property type="entry name" value="AB_hydrolase_fold"/>
</dbReference>
<evidence type="ECO:0000256" key="5">
    <source>
        <dbReference type="ARBA" id="ARBA00023180"/>
    </source>
</evidence>
<keyword evidence="3 6" id="KW-0732">Signal</keyword>
<protein>
    <submittedName>
        <fullName evidence="7">Carboxypeptidase C (Cathepsin A)</fullName>
    </submittedName>
</protein>
<dbReference type="Gene3D" id="3.40.50.1820">
    <property type="entry name" value="alpha/beta hydrolase"/>
    <property type="match status" value="1"/>
</dbReference>
<gene>
    <name evidence="7" type="ORF">EDC28_102356</name>
</gene>
<keyword evidence="2" id="KW-0645">Protease</keyword>
<reference evidence="7 8" key="1">
    <citation type="submission" date="2018-11" db="EMBL/GenBank/DDBJ databases">
        <title>Genomic Encyclopedia of Type Strains, Phase IV (KMG-IV): sequencing the most valuable type-strain genomes for metagenomic binning, comparative biology and taxonomic classification.</title>
        <authorList>
            <person name="Goeker M."/>
        </authorList>
    </citation>
    <scope>NUCLEOTIDE SEQUENCE [LARGE SCALE GENOMIC DNA]</scope>
    <source>
        <strain evidence="7 8">DSM 21945</strain>
    </source>
</reference>
<keyword evidence="4" id="KW-0378">Hydrolase</keyword>
<dbReference type="SUPFAM" id="SSF53474">
    <property type="entry name" value="alpha/beta-Hydrolases"/>
    <property type="match status" value="1"/>
</dbReference>
<evidence type="ECO:0000313" key="7">
    <source>
        <dbReference type="EMBL" id="ROQ29977.1"/>
    </source>
</evidence>
<evidence type="ECO:0000313" key="8">
    <source>
        <dbReference type="Proteomes" id="UP000268033"/>
    </source>
</evidence>
<dbReference type="GO" id="GO:0006508">
    <property type="term" value="P:proteolysis"/>
    <property type="evidence" value="ECO:0007669"/>
    <property type="project" value="UniProtKB-KW"/>
</dbReference>
<dbReference type="AlphaFoldDB" id="A0A3N1PT64"/>
<organism evidence="7 8">
    <name type="scientific">Gallaecimonas pentaromativorans</name>
    <dbReference type="NCBI Taxonomy" id="584787"/>
    <lineage>
        <taxon>Bacteria</taxon>
        <taxon>Pseudomonadati</taxon>
        <taxon>Pseudomonadota</taxon>
        <taxon>Gammaproteobacteria</taxon>
        <taxon>Enterobacterales</taxon>
        <taxon>Gallaecimonadaceae</taxon>
        <taxon>Gallaecimonas</taxon>
    </lineage>
</organism>